<evidence type="ECO:0000313" key="1">
    <source>
        <dbReference type="EMBL" id="MCW0263183.1"/>
    </source>
</evidence>
<reference evidence="1" key="1">
    <citation type="submission" date="2022-06" db="EMBL/GenBank/DDBJ databases">
        <title>Draft Genome Sequence of Fusobacterium vincentii Strain CNGBCC1850030, Isolated from Healthy Human Feces.</title>
        <authorList>
            <person name="Jing X."/>
            <person name="Liu C."/>
            <person name="Ye Y."/>
            <person name="Xu J."/>
            <person name="Huang H."/>
            <person name="Wang B."/>
            <person name="Wei J."/>
            <person name="Zhao J."/>
        </authorList>
    </citation>
    <scope>NUCLEOTIDE SEQUENCE</scope>
    <source>
        <strain evidence="1">CNGBCC1850030</strain>
    </source>
</reference>
<sequence>MLFNKKEENLSVEILDVKLDTSDVPNIKEAKLVYVNGKGKLVNDIGKYDTDYTSPCQIKLNDVPLIQTKIRPCSTCCSILATGYGIENANCQELLDIREKINSNYISLDKSIENIESLLTLFKTGFYLIADAICYPTDGNKNFFWNVPNKPVETLATGPAYLGDNENSSTYIWGQPVYLYPTQTTDSYNENRVGYYMDKIKELGDSSPRAIVYNFSDFINFVIDGHHKACASALLGEPLRCLLIIPGVFTKYYNIKEDKNKIYLAFSSTDISNVDIPEKYSSLVKVEIPASRSKEIIIKDGIVNKRNWEKKFLVSVKKYLTQKEYGIIVDILINDKIEITDDLIEYCLIHFDIKSQTKMEKIIYKLKLLNIGKAQDIALKYARNSLKYEINKNLREFIYKILVSIKNNNKVEQIFVDYYTYYSENKEDPVLEIINSYWEDLK</sequence>
<proteinExistence type="predicted"/>
<dbReference type="Proteomes" id="UP001139307">
    <property type="component" value="Unassembled WGS sequence"/>
</dbReference>
<dbReference type="AlphaFoldDB" id="A0AAJ1CS08"/>
<organism evidence="1 2">
    <name type="scientific">Fusobacterium vincentii</name>
    <name type="common">Fusobacterium nucleatum subsp. vincentii</name>
    <dbReference type="NCBI Taxonomy" id="155615"/>
    <lineage>
        <taxon>Bacteria</taxon>
        <taxon>Fusobacteriati</taxon>
        <taxon>Fusobacteriota</taxon>
        <taxon>Fusobacteriia</taxon>
        <taxon>Fusobacteriales</taxon>
        <taxon>Fusobacteriaceae</taxon>
        <taxon>Fusobacterium</taxon>
    </lineage>
</organism>
<comment type="caution">
    <text evidence="1">The sequence shown here is derived from an EMBL/GenBank/DDBJ whole genome shotgun (WGS) entry which is preliminary data.</text>
</comment>
<protein>
    <submittedName>
        <fullName evidence="1">Uncharacterized protein</fullName>
    </submittedName>
</protein>
<dbReference type="RefSeq" id="WP_005913430.1">
    <property type="nucleotide sequence ID" value="NZ_JAMXTT010000002.1"/>
</dbReference>
<dbReference type="EMBL" id="JAMXTT010000002">
    <property type="protein sequence ID" value="MCW0263183.1"/>
    <property type="molecule type" value="Genomic_DNA"/>
</dbReference>
<evidence type="ECO:0000313" key="2">
    <source>
        <dbReference type="Proteomes" id="UP001139307"/>
    </source>
</evidence>
<gene>
    <name evidence="1" type="ORF">NLX61_02250</name>
</gene>
<accession>A0AAJ1CS08</accession>
<name>A0AAJ1CS08_FUSVC</name>